<dbReference type="InterPro" id="IPR025536">
    <property type="entry name" value="DUF4422"/>
</dbReference>
<dbReference type="EMBL" id="JACJKU010000097">
    <property type="protein sequence ID" value="MBM6941275.1"/>
    <property type="molecule type" value="Genomic_DNA"/>
</dbReference>
<accession>A0ABS2GYB1</accession>
<proteinExistence type="predicted"/>
<feature type="domain" description="DUF4422" evidence="1">
    <location>
        <begin position="3"/>
        <end position="141"/>
    </location>
</feature>
<keyword evidence="3" id="KW-1185">Reference proteome</keyword>
<dbReference type="Proteomes" id="UP000785625">
    <property type="component" value="Unassembled WGS sequence"/>
</dbReference>
<comment type="caution">
    <text evidence="2">The sequence shown here is derived from an EMBL/GenBank/DDBJ whole genome shotgun (WGS) entry which is preliminary data.</text>
</comment>
<evidence type="ECO:0000259" key="1">
    <source>
        <dbReference type="Pfam" id="PF14393"/>
    </source>
</evidence>
<evidence type="ECO:0000313" key="3">
    <source>
        <dbReference type="Proteomes" id="UP000785625"/>
    </source>
</evidence>
<name>A0ABS2GYB1_9LACO</name>
<feature type="non-terminal residue" evidence="2">
    <location>
        <position position="141"/>
    </location>
</feature>
<dbReference type="Pfam" id="PF14393">
    <property type="entry name" value="DUF4422"/>
    <property type="match status" value="1"/>
</dbReference>
<reference evidence="2 3" key="1">
    <citation type="journal article" date="2021" name="Sci. Rep.">
        <title>The distribution of antibiotic resistance genes in chicken gut microbiota commensals.</title>
        <authorList>
            <person name="Juricova H."/>
            <person name="Matiasovicova J."/>
            <person name="Kubasova T."/>
            <person name="Cejkova D."/>
            <person name="Rychlik I."/>
        </authorList>
    </citation>
    <scope>NUCLEOTIDE SEQUENCE [LARGE SCALE GENOMIC DNA]</scope>
    <source>
        <strain evidence="2 3">An574</strain>
    </source>
</reference>
<sequence>MVMYVITHKHFNYQNLPNGYVPLLVGANKNANPDHFLQDNKGDNISDKNGSYCELTGLYWMWKHGENTNIGLSHYRRYFADYSSRNQMYLKYLFSGNITPISVTKLDQDLKVGYDWIVTEPDYGGEGTLWDQYNTNHHIKD</sequence>
<gene>
    <name evidence="2" type="ORF">H5975_07380</name>
</gene>
<protein>
    <submittedName>
        <fullName evidence="2">DUF4422 domain-containing protein</fullName>
    </submittedName>
</protein>
<evidence type="ECO:0000313" key="2">
    <source>
        <dbReference type="EMBL" id="MBM6941275.1"/>
    </source>
</evidence>
<organism evidence="2 3">
    <name type="scientific">Limosilactobacillus coleohominis</name>
    <dbReference type="NCBI Taxonomy" id="181675"/>
    <lineage>
        <taxon>Bacteria</taxon>
        <taxon>Bacillati</taxon>
        <taxon>Bacillota</taxon>
        <taxon>Bacilli</taxon>
        <taxon>Lactobacillales</taxon>
        <taxon>Lactobacillaceae</taxon>
        <taxon>Limosilactobacillus</taxon>
    </lineage>
</organism>
<dbReference type="RefSeq" id="WP_204785507.1">
    <property type="nucleotide sequence ID" value="NZ_JACJKU010000097.1"/>
</dbReference>